<keyword evidence="3" id="KW-0238">DNA-binding</keyword>
<dbReference type="InterPro" id="IPR027417">
    <property type="entry name" value="P-loop_NTPase"/>
</dbReference>
<accession>A0A6C0E4R1</accession>
<dbReference type="GO" id="GO:0005524">
    <property type="term" value="F:ATP binding"/>
    <property type="evidence" value="ECO:0007669"/>
    <property type="project" value="UniProtKB-KW"/>
</dbReference>
<dbReference type="PANTHER" id="PTHR11361">
    <property type="entry name" value="DNA MISMATCH REPAIR PROTEIN MUTS FAMILY MEMBER"/>
    <property type="match status" value="1"/>
</dbReference>
<keyword evidence="1" id="KW-0547">Nucleotide-binding</keyword>
<feature type="transmembrane region" description="Helical" evidence="4">
    <location>
        <begin position="237"/>
        <end position="255"/>
    </location>
</feature>
<dbReference type="AlphaFoldDB" id="A0A6C0E4R1"/>
<keyword evidence="2" id="KW-0067">ATP-binding</keyword>
<evidence type="ECO:0000259" key="5">
    <source>
        <dbReference type="SMART" id="SM00534"/>
    </source>
</evidence>
<reference evidence="6" key="1">
    <citation type="journal article" date="2020" name="Nature">
        <title>Giant virus diversity and host interactions through global metagenomics.</title>
        <authorList>
            <person name="Schulz F."/>
            <person name="Roux S."/>
            <person name="Paez-Espino D."/>
            <person name="Jungbluth S."/>
            <person name="Walsh D.A."/>
            <person name="Denef V.J."/>
            <person name="McMahon K.D."/>
            <person name="Konstantinidis K.T."/>
            <person name="Eloe-Fadrosh E.A."/>
            <person name="Kyrpides N.C."/>
            <person name="Woyke T."/>
        </authorList>
    </citation>
    <scope>NUCLEOTIDE SEQUENCE</scope>
    <source>
        <strain evidence="6">GVMAG-M-3300023179-116</strain>
    </source>
</reference>
<dbReference type="GO" id="GO:0006298">
    <property type="term" value="P:mismatch repair"/>
    <property type="evidence" value="ECO:0007669"/>
    <property type="project" value="InterPro"/>
</dbReference>
<dbReference type="PANTHER" id="PTHR11361:SF34">
    <property type="entry name" value="DNA MISMATCH REPAIR PROTEIN MSH1, MITOCHONDRIAL"/>
    <property type="match status" value="1"/>
</dbReference>
<dbReference type="EMBL" id="MN739733">
    <property type="protein sequence ID" value="QHT23621.1"/>
    <property type="molecule type" value="Genomic_DNA"/>
</dbReference>
<name>A0A6C0E4R1_9ZZZZ</name>
<feature type="domain" description="DNA mismatch repair proteins mutS family" evidence="5">
    <location>
        <begin position="432"/>
        <end position="626"/>
    </location>
</feature>
<dbReference type="SMART" id="SM00534">
    <property type="entry name" value="MUTSac"/>
    <property type="match status" value="1"/>
</dbReference>
<keyword evidence="4" id="KW-0472">Membrane</keyword>
<dbReference type="GO" id="GO:0140664">
    <property type="term" value="F:ATP-dependent DNA damage sensor activity"/>
    <property type="evidence" value="ECO:0007669"/>
    <property type="project" value="InterPro"/>
</dbReference>
<evidence type="ECO:0000256" key="3">
    <source>
        <dbReference type="ARBA" id="ARBA00023125"/>
    </source>
</evidence>
<dbReference type="InterPro" id="IPR000432">
    <property type="entry name" value="DNA_mismatch_repair_MutS_C"/>
</dbReference>
<keyword evidence="4" id="KW-1133">Transmembrane helix</keyword>
<dbReference type="GO" id="GO:0030983">
    <property type="term" value="F:mismatched DNA binding"/>
    <property type="evidence" value="ECO:0007669"/>
    <property type="project" value="InterPro"/>
</dbReference>
<evidence type="ECO:0000256" key="1">
    <source>
        <dbReference type="ARBA" id="ARBA00022741"/>
    </source>
</evidence>
<evidence type="ECO:0000256" key="4">
    <source>
        <dbReference type="SAM" id="Phobius"/>
    </source>
</evidence>
<dbReference type="InterPro" id="IPR045076">
    <property type="entry name" value="MutS"/>
</dbReference>
<feature type="transmembrane region" description="Helical" evidence="4">
    <location>
        <begin position="179"/>
        <end position="196"/>
    </location>
</feature>
<dbReference type="Pfam" id="PF00488">
    <property type="entry name" value="MutS_V"/>
    <property type="match status" value="1"/>
</dbReference>
<dbReference type="Gene3D" id="3.40.50.300">
    <property type="entry name" value="P-loop containing nucleotide triphosphate hydrolases"/>
    <property type="match status" value="1"/>
</dbReference>
<evidence type="ECO:0000313" key="6">
    <source>
        <dbReference type="EMBL" id="QHT23621.1"/>
    </source>
</evidence>
<organism evidence="6">
    <name type="scientific">viral metagenome</name>
    <dbReference type="NCBI Taxonomy" id="1070528"/>
    <lineage>
        <taxon>unclassified sequences</taxon>
        <taxon>metagenomes</taxon>
        <taxon>organismal metagenomes</taxon>
    </lineage>
</organism>
<proteinExistence type="predicted"/>
<dbReference type="SUPFAM" id="SSF52540">
    <property type="entry name" value="P-loop containing nucleoside triphosphate hydrolases"/>
    <property type="match status" value="1"/>
</dbReference>
<protein>
    <recommendedName>
        <fullName evidence="5">DNA mismatch repair proteins mutS family domain-containing protein</fullName>
    </recommendedName>
</protein>
<keyword evidence="4" id="KW-0812">Transmembrane</keyword>
<sequence>MNYKKKSEKESVKESVKETKINNINDIFKLPIFYVDKKTELKENIITDLELIKTIDTDASCIPILYNTFQPTNCLAKKVLDQIPNYYSYDVNFLTDTQHLLKSYKSCLVKETDPDITNENTQVPEKPDYDEIVKLWDEIKLDTGFREKYSYMDWSYFLHLNESQMFLQLMSFYNMTSPVISLFVPVFILIVPFFIIKARGLSLSIKEYIDILKILAGNHAIGKLFTQFHKVKLDQKIYMLISAGFYLFSIYQNILTCIRFQFNIRKIHTYLNKFKEYLQYTLANMENLESLVSKLKNKTYTGFIEEMKKHKSILEEYKNNLSSISDFKISFRKLAEIGTVLKYFYQLNYNETYNTSFLYSFGFNGYIDNLEGLIDNIQKENLHFADFNVKTKETKETKSKFKSKSKNSNILKKSYYAALINKNPVKNDVKLDKAMIITGPNASGKTTVLKSALINVILSQQFGCGFYDEAILKPYKFIHCYLNIPDTSGRDSLFQAEARRCKEIIDTIKENNGGDDDSHFCVFDEIYSGTNPEEAVISALAFMQYLVKIEKVQCIMTTHFIKVCKKLNKNKRVKNYHMHVDLTNNNDFSYTYKMKEGISEIHGGIKVLNDMNYPTEIINNTRNKMNQKNSKNIE</sequence>
<evidence type="ECO:0000256" key="2">
    <source>
        <dbReference type="ARBA" id="ARBA00022840"/>
    </source>
</evidence>